<gene>
    <name evidence="1" type="ORF">C900_03445</name>
</gene>
<dbReference type="RefSeq" id="WP_009580813.1">
    <property type="nucleotide sequence ID" value="NZ_AMZN01000050.1"/>
</dbReference>
<dbReference type="InterPro" id="IPR059231">
    <property type="entry name" value="Leader_pinensin"/>
</dbReference>
<accession>L8JTM9</accession>
<dbReference type="AlphaFoldDB" id="L8JTM9"/>
<dbReference type="EMBL" id="AMZN01000050">
    <property type="protein sequence ID" value="ELR70672.1"/>
    <property type="molecule type" value="Genomic_DNA"/>
</dbReference>
<name>L8JTM9_9BACT</name>
<dbReference type="NCBIfam" id="NF038180">
    <property type="entry name" value="leader_pinensin"/>
    <property type="match status" value="1"/>
</dbReference>
<sequence length="67" mass="6841">MKKSRLNLKDLNVQSFVTSFNPNESLTLKAGGSLAGSCGPASCSCGEESCVPEKCMAGATLQGEPGC</sequence>
<comment type="caution">
    <text evidence="1">The sequence shown here is derived from an EMBL/GenBank/DDBJ whole genome shotgun (WGS) entry which is preliminary data.</text>
</comment>
<organism evidence="1 2">
    <name type="scientific">Fulvivirga imtechensis AK7</name>
    <dbReference type="NCBI Taxonomy" id="1237149"/>
    <lineage>
        <taxon>Bacteria</taxon>
        <taxon>Pseudomonadati</taxon>
        <taxon>Bacteroidota</taxon>
        <taxon>Cytophagia</taxon>
        <taxon>Cytophagales</taxon>
        <taxon>Fulvivirgaceae</taxon>
        <taxon>Fulvivirga</taxon>
    </lineage>
</organism>
<reference evidence="1 2" key="1">
    <citation type="submission" date="2012-12" db="EMBL/GenBank/DDBJ databases">
        <title>Genome assembly of Fulvivirga imtechensis AK7.</title>
        <authorList>
            <person name="Nupur N."/>
            <person name="Khatri I."/>
            <person name="Kumar R."/>
            <person name="Subramanian S."/>
            <person name="Pinnaka A."/>
        </authorList>
    </citation>
    <scope>NUCLEOTIDE SEQUENCE [LARGE SCALE GENOMIC DNA]</scope>
    <source>
        <strain evidence="1 2">AK7</strain>
    </source>
</reference>
<dbReference type="Proteomes" id="UP000011135">
    <property type="component" value="Unassembled WGS sequence"/>
</dbReference>
<evidence type="ECO:0000313" key="1">
    <source>
        <dbReference type="EMBL" id="ELR70672.1"/>
    </source>
</evidence>
<evidence type="ECO:0000313" key="2">
    <source>
        <dbReference type="Proteomes" id="UP000011135"/>
    </source>
</evidence>
<protein>
    <submittedName>
        <fullName evidence="1">Uncharacterized protein</fullName>
    </submittedName>
</protein>
<proteinExistence type="predicted"/>
<keyword evidence="2" id="KW-1185">Reference proteome</keyword>